<organism evidence="1 2">
    <name type="scientific">Eucalyptus globulus</name>
    <name type="common">Tasmanian blue gum</name>
    <dbReference type="NCBI Taxonomy" id="34317"/>
    <lineage>
        <taxon>Eukaryota</taxon>
        <taxon>Viridiplantae</taxon>
        <taxon>Streptophyta</taxon>
        <taxon>Embryophyta</taxon>
        <taxon>Tracheophyta</taxon>
        <taxon>Spermatophyta</taxon>
        <taxon>Magnoliopsida</taxon>
        <taxon>eudicotyledons</taxon>
        <taxon>Gunneridae</taxon>
        <taxon>Pentapetalae</taxon>
        <taxon>rosids</taxon>
        <taxon>malvids</taxon>
        <taxon>Myrtales</taxon>
        <taxon>Myrtaceae</taxon>
        <taxon>Myrtoideae</taxon>
        <taxon>Eucalypteae</taxon>
        <taxon>Eucalyptus</taxon>
    </lineage>
</organism>
<dbReference type="Proteomes" id="UP001634007">
    <property type="component" value="Unassembled WGS sequence"/>
</dbReference>
<evidence type="ECO:0000313" key="1">
    <source>
        <dbReference type="EMBL" id="KAL3749859.1"/>
    </source>
</evidence>
<reference evidence="1 2" key="1">
    <citation type="submission" date="2024-11" db="EMBL/GenBank/DDBJ databases">
        <title>Chromosome-level genome assembly of Eucalyptus globulus Labill. provides insights into its genome evolution.</title>
        <authorList>
            <person name="Li X."/>
        </authorList>
    </citation>
    <scope>NUCLEOTIDE SEQUENCE [LARGE SCALE GENOMIC DNA]</scope>
    <source>
        <strain evidence="1">CL2024</strain>
        <tissue evidence="1">Fresh tender leaves</tissue>
    </source>
</reference>
<sequence>MPTQLSIASDHVRMSTAQTTLAPLQGCNSLGRVKSIHARVFIPGLQSDPSISGKFPHFCPVSVSGCLAYARTLFDRIECVIPTIGAPSSEVLPAAYPLRRPFFTTTACSGLPFLAPMATLSRLLSRRVRELGTNGSVERFMGP</sequence>
<dbReference type="AlphaFoldDB" id="A0ABD3LDP6"/>
<protein>
    <submittedName>
        <fullName evidence="1">Uncharacterized protein</fullName>
    </submittedName>
</protein>
<keyword evidence="2" id="KW-1185">Reference proteome</keyword>
<name>A0ABD3LDP6_EUCGL</name>
<accession>A0ABD3LDP6</accession>
<gene>
    <name evidence="1" type="ORF">ACJRO7_010908</name>
</gene>
<proteinExistence type="predicted"/>
<dbReference type="EMBL" id="JBJKBG010000002">
    <property type="protein sequence ID" value="KAL3749859.1"/>
    <property type="molecule type" value="Genomic_DNA"/>
</dbReference>
<evidence type="ECO:0000313" key="2">
    <source>
        <dbReference type="Proteomes" id="UP001634007"/>
    </source>
</evidence>
<comment type="caution">
    <text evidence="1">The sequence shown here is derived from an EMBL/GenBank/DDBJ whole genome shotgun (WGS) entry which is preliminary data.</text>
</comment>